<dbReference type="AlphaFoldDB" id="A0A182EHJ3"/>
<dbReference type="STRING" id="42157.A0A182EHJ3"/>
<name>A0A182EHJ3_ONCOC</name>
<accession>A0A182EHJ3</accession>
<sequence>MPSPNRSVAASFDVELRHEQMKLPYATFLKPPASENIAKTQTYCLDECTMMRKKSVEALDRLLQNLDENIRPFEATILTEPFKGEDVLIPRISPTDMPFQFKTLQFPIRLAFAFTINKFHGQSLELCGVDLETDCYSHE</sequence>
<evidence type="ECO:0000313" key="2">
    <source>
        <dbReference type="Proteomes" id="UP000271087"/>
    </source>
</evidence>
<organism evidence="3">
    <name type="scientific">Onchocerca ochengi</name>
    <name type="common">Filarial nematode worm</name>
    <dbReference type="NCBI Taxonomy" id="42157"/>
    <lineage>
        <taxon>Eukaryota</taxon>
        <taxon>Metazoa</taxon>
        <taxon>Ecdysozoa</taxon>
        <taxon>Nematoda</taxon>
        <taxon>Chromadorea</taxon>
        <taxon>Rhabditida</taxon>
        <taxon>Spirurina</taxon>
        <taxon>Spiruromorpha</taxon>
        <taxon>Filarioidea</taxon>
        <taxon>Onchocercidae</taxon>
        <taxon>Onchocerca</taxon>
    </lineage>
</organism>
<reference evidence="1 2" key="2">
    <citation type="submission" date="2018-08" db="EMBL/GenBank/DDBJ databases">
        <authorList>
            <person name="Laetsch R D."/>
            <person name="Stevens L."/>
            <person name="Kumar S."/>
            <person name="Blaxter L. M."/>
        </authorList>
    </citation>
    <scope>NUCLEOTIDE SEQUENCE [LARGE SCALE GENOMIC DNA]</scope>
</reference>
<evidence type="ECO:0000313" key="1">
    <source>
        <dbReference type="EMBL" id="VDK86596.1"/>
    </source>
</evidence>
<dbReference type="EMBL" id="UYRW01002753">
    <property type="protein sequence ID" value="VDK86596.1"/>
    <property type="molecule type" value="Genomic_DNA"/>
</dbReference>
<gene>
    <name evidence="1" type="ORF">NOO_LOCUS7568</name>
</gene>
<dbReference type="OrthoDB" id="10056572at2759"/>
<proteinExistence type="predicted"/>
<reference evidence="3" key="1">
    <citation type="submission" date="2016-06" db="UniProtKB">
        <authorList>
            <consortium name="WormBaseParasite"/>
        </authorList>
    </citation>
    <scope>IDENTIFICATION</scope>
</reference>
<evidence type="ECO:0000313" key="3">
    <source>
        <dbReference type="WBParaSite" id="nOo.2.0.1.t07568-RA"/>
    </source>
</evidence>
<protein>
    <submittedName>
        <fullName evidence="3">ATP-dependent DNA helicase</fullName>
    </submittedName>
</protein>
<dbReference type="WBParaSite" id="nOo.2.0.1.t07568-RA">
    <property type="protein sequence ID" value="nOo.2.0.1.t07568-RA"/>
    <property type="gene ID" value="nOo.2.0.1.g07568"/>
</dbReference>
<dbReference type="Proteomes" id="UP000271087">
    <property type="component" value="Unassembled WGS sequence"/>
</dbReference>
<keyword evidence="2" id="KW-1185">Reference proteome</keyword>